<evidence type="ECO:0000259" key="4">
    <source>
        <dbReference type="Pfam" id="PF00139"/>
    </source>
</evidence>
<dbReference type="SUPFAM" id="SSF49899">
    <property type="entry name" value="Concanavalin A-like lectins/glucanases"/>
    <property type="match status" value="1"/>
</dbReference>
<feature type="domain" description="Legume lectin" evidence="4">
    <location>
        <begin position="9"/>
        <end position="140"/>
    </location>
</feature>
<organism evidence="5 6">
    <name type="scientific">Prunus avium</name>
    <name type="common">Cherry</name>
    <name type="synonym">Cerasus avium</name>
    <dbReference type="NCBI Taxonomy" id="42229"/>
    <lineage>
        <taxon>Eukaryota</taxon>
        <taxon>Viridiplantae</taxon>
        <taxon>Streptophyta</taxon>
        <taxon>Embryophyta</taxon>
        <taxon>Tracheophyta</taxon>
        <taxon>Spermatophyta</taxon>
        <taxon>Magnoliopsida</taxon>
        <taxon>eudicotyledons</taxon>
        <taxon>Gunneridae</taxon>
        <taxon>Pentapetalae</taxon>
        <taxon>rosids</taxon>
        <taxon>fabids</taxon>
        <taxon>Rosales</taxon>
        <taxon>Rosaceae</taxon>
        <taxon>Amygdaloideae</taxon>
        <taxon>Amygdaleae</taxon>
        <taxon>Prunus</taxon>
    </lineage>
</organism>
<sequence>MTKENLHAESRSVGRATYREPFLLRENATGKLADFTTSFAFIIDGKNRTSYGEGLAFFLAPNGSLLNRALGKGSSLGLPVNSSLENVIEPSNDYPFVAVEFDTYRNSWPTVKDPDGDHIAMESGYSNATNSSKITESSAMESGYGNATNSSEITESSATNSHQQFRLGKE</sequence>
<proteinExistence type="inferred from homology"/>
<dbReference type="Proteomes" id="UP000515124">
    <property type="component" value="Unplaced"/>
</dbReference>
<feature type="compositionally biased region" description="Polar residues" evidence="3">
    <location>
        <begin position="124"/>
        <end position="164"/>
    </location>
</feature>
<dbReference type="Pfam" id="PF00139">
    <property type="entry name" value="Lectin_legB"/>
    <property type="match status" value="1"/>
</dbReference>
<accession>A0A6P5TGL1</accession>
<dbReference type="AlphaFoldDB" id="A0A6P5TGL1"/>
<evidence type="ECO:0000256" key="1">
    <source>
        <dbReference type="ARBA" id="ARBA00007606"/>
    </source>
</evidence>
<dbReference type="InterPro" id="IPR019825">
    <property type="entry name" value="Lectin_legB_Mn/Ca_BS"/>
</dbReference>
<comment type="similarity">
    <text evidence="1">Belongs to the leguminous lectin family.</text>
</comment>
<name>A0A6P5TGL1_PRUAV</name>
<keyword evidence="5" id="KW-1185">Reference proteome</keyword>
<gene>
    <name evidence="6" type="primary">LOC110767106</name>
</gene>
<dbReference type="PANTHER" id="PTHR32401">
    <property type="entry name" value="CONCANAVALIN A-LIKE LECTIN FAMILY PROTEIN"/>
    <property type="match status" value="1"/>
</dbReference>
<dbReference type="KEGG" id="pavi:110767106"/>
<dbReference type="GO" id="GO:0030246">
    <property type="term" value="F:carbohydrate binding"/>
    <property type="evidence" value="ECO:0007669"/>
    <property type="project" value="UniProtKB-KW"/>
</dbReference>
<keyword evidence="2" id="KW-0430">Lectin</keyword>
<evidence type="ECO:0000313" key="6">
    <source>
        <dbReference type="RefSeq" id="XP_021826242.1"/>
    </source>
</evidence>
<evidence type="ECO:0000256" key="2">
    <source>
        <dbReference type="ARBA" id="ARBA00022734"/>
    </source>
</evidence>
<reference evidence="6" key="1">
    <citation type="submission" date="2025-08" db="UniProtKB">
        <authorList>
            <consortium name="RefSeq"/>
        </authorList>
    </citation>
    <scope>IDENTIFICATION</scope>
</reference>
<dbReference type="InterPro" id="IPR050258">
    <property type="entry name" value="Leguminous_Lectin"/>
</dbReference>
<feature type="region of interest" description="Disordered" evidence="3">
    <location>
        <begin position="121"/>
        <end position="170"/>
    </location>
</feature>
<dbReference type="RefSeq" id="XP_021826242.1">
    <property type="nucleotide sequence ID" value="XM_021970550.1"/>
</dbReference>
<dbReference type="InterPro" id="IPR001220">
    <property type="entry name" value="Legume_lectin_dom"/>
</dbReference>
<protein>
    <submittedName>
        <fullName evidence="6">Lectin-related protein-like</fullName>
    </submittedName>
</protein>
<dbReference type="GeneID" id="110767106"/>
<dbReference type="InterPro" id="IPR013320">
    <property type="entry name" value="ConA-like_dom_sf"/>
</dbReference>
<evidence type="ECO:0000313" key="5">
    <source>
        <dbReference type="Proteomes" id="UP000515124"/>
    </source>
</evidence>
<dbReference type="PROSITE" id="PS00307">
    <property type="entry name" value="LECTIN_LEGUME_BETA"/>
    <property type="match status" value="1"/>
</dbReference>
<evidence type="ECO:0000256" key="3">
    <source>
        <dbReference type="SAM" id="MobiDB-lite"/>
    </source>
</evidence>
<dbReference type="Gene3D" id="2.60.120.200">
    <property type="match status" value="1"/>
</dbReference>
<dbReference type="PANTHER" id="PTHR32401:SF49">
    <property type="entry name" value="OS10G0129200 PROTEIN"/>
    <property type="match status" value="1"/>
</dbReference>